<protein>
    <submittedName>
        <fullName evidence="1">Uncharacterized protein</fullName>
    </submittedName>
</protein>
<accession>A0A2T3KM81</accession>
<proteinExistence type="predicted"/>
<evidence type="ECO:0000313" key="1">
    <source>
        <dbReference type="EMBL" id="PSV00855.1"/>
    </source>
</evidence>
<gene>
    <name evidence="1" type="ORF">C9J27_02180</name>
</gene>
<dbReference type="Proteomes" id="UP000241426">
    <property type="component" value="Unassembled WGS sequence"/>
</dbReference>
<evidence type="ECO:0000313" key="2">
    <source>
        <dbReference type="Proteomes" id="UP000241426"/>
    </source>
</evidence>
<organism evidence="1 2">
    <name type="scientific">Photobacterium kishitanii</name>
    <dbReference type="NCBI Taxonomy" id="318456"/>
    <lineage>
        <taxon>Bacteria</taxon>
        <taxon>Pseudomonadati</taxon>
        <taxon>Pseudomonadota</taxon>
        <taxon>Gammaproteobacteria</taxon>
        <taxon>Vibrionales</taxon>
        <taxon>Vibrionaceae</taxon>
        <taxon>Photobacterium</taxon>
    </lineage>
</organism>
<dbReference type="AlphaFoldDB" id="A0A2T3KM81"/>
<sequence>MNKNFKLLVGDESRANYFIQIDLTSDVDLRKNKYRSDLLEIITEIHRLKSKFSAVNLVKNFNEKHGSSVLFTNLEFSPFDDKKISVLKREYNTFVSYEDGGSNSCFGIVLSTDEDANWFDIVHLMKSLYLVAEPSSIPKLFSESPLLLGKLSSTTFPLFSKNDLVVRRAD</sequence>
<name>A0A2T3KM81_9GAMM</name>
<comment type="caution">
    <text evidence="1">The sequence shown here is derived from an EMBL/GenBank/DDBJ whole genome shotgun (WGS) entry which is preliminary data.</text>
</comment>
<reference evidence="1 2" key="1">
    <citation type="submission" date="2018-01" db="EMBL/GenBank/DDBJ databases">
        <title>Whole genome sequencing of Histamine producing bacteria.</title>
        <authorList>
            <person name="Butler K."/>
        </authorList>
    </citation>
    <scope>NUCLEOTIDE SEQUENCE [LARGE SCALE GENOMIC DNA]</scope>
    <source>
        <strain evidence="1 2">FS-7.2</strain>
    </source>
</reference>
<dbReference type="RefSeq" id="WP_107288547.1">
    <property type="nucleotide sequence ID" value="NZ_PYNF01000002.1"/>
</dbReference>
<dbReference type="EMBL" id="PYNF01000002">
    <property type="protein sequence ID" value="PSV00855.1"/>
    <property type="molecule type" value="Genomic_DNA"/>
</dbReference>